<organism evidence="2 3">
    <name type="scientific">Ralstonia phage RSL2</name>
    <dbReference type="NCBI Taxonomy" id="1585840"/>
    <lineage>
        <taxon>Viruses</taxon>
        <taxon>Duplodnaviria</taxon>
        <taxon>Heunggongvirae</taxon>
        <taxon>Uroviricota</taxon>
        <taxon>Caudoviricetes</taxon>
        <taxon>Chimalliviridae</taxon>
        <taxon>Chiangmaivirus</taxon>
        <taxon>Chiangmaivirus RSL2</taxon>
    </lineage>
</organism>
<dbReference type="OrthoDB" id="33989at10239"/>
<accession>A0A0A8JBB1</accession>
<reference evidence="2 3" key="1">
    <citation type="submission" date="2014-12" db="EMBL/GenBank/DDBJ databases">
        <title>Genome analysis of a novel jumbo phage RSL2 infecting the phytopathogen Ralstonia solanacearum.</title>
        <authorList>
            <person name="Kawasaki T."/>
            <person name="Fujie M."/>
            <person name="Chatchawankanphanich O."/>
            <person name="Ogata H."/>
            <person name="Yamada T."/>
        </authorList>
    </citation>
    <scope>NUCLEOTIDE SEQUENCE [LARGE SCALE GENOMIC DNA]</scope>
    <source>
        <strain evidence="2 3">RSL2</strain>
    </source>
</reference>
<dbReference type="Proteomes" id="UP000203794">
    <property type="component" value="Segment"/>
</dbReference>
<proteinExistence type="predicted"/>
<dbReference type="KEGG" id="vg:26639579"/>
<dbReference type="GeneID" id="26639579"/>
<evidence type="ECO:0000256" key="1">
    <source>
        <dbReference type="SAM" id="MobiDB-lite"/>
    </source>
</evidence>
<feature type="region of interest" description="Disordered" evidence="1">
    <location>
        <begin position="132"/>
        <end position="163"/>
    </location>
</feature>
<sequence length="163" mass="18780">MATKAGRAKFEDFKKGAKLYLVNGFSMSEEILKIYVTVPYAYEDHRSADKPFEELYEWFEGKKVVGRKHTNVMESHHFADFGVDTPQQKADCNAVPAYPEALNLIFVTEWHALQYIRRLKKLYPDRIPGKYPEGSFEAQTLKDREDAKRGEDSAHDETFALAP</sequence>
<feature type="compositionally biased region" description="Basic and acidic residues" evidence="1">
    <location>
        <begin position="140"/>
        <end position="163"/>
    </location>
</feature>
<dbReference type="EMBL" id="AP014693">
    <property type="protein sequence ID" value="BAQ02666.1"/>
    <property type="molecule type" value="Genomic_DNA"/>
</dbReference>
<dbReference type="InterPro" id="IPR057112">
    <property type="entry name" value="Phage_g100"/>
</dbReference>
<dbReference type="RefSeq" id="YP_009212987.1">
    <property type="nucleotide sequence ID" value="NC_028950.1"/>
</dbReference>
<keyword evidence="3" id="KW-1185">Reference proteome</keyword>
<protein>
    <submittedName>
        <fullName evidence="2">Uncharacterized protein</fullName>
    </submittedName>
</protein>
<dbReference type="Pfam" id="PF23772">
    <property type="entry name" value="Phage_g100"/>
    <property type="match status" value="1"/>
</dbReference>
<name>A0A0A8JBB1_9CAUD</name>
<evidence type="ECO:0000313" key="3">
    <source>
        <dbReference type="Proteomes" id="UP000203794"/>
    </source>
</evidence>
<evidence type="ECO:0000313" key="2">
    <source>
        <dbReference type="EMBL" id="BAQ02666.1"/>
    </source>
</evidence>